<dbReference type="InterPro" id="IPR011009">
    <property type="entry name" value="Kinase-like_dom_sf"/>
</dbReference>
<gene>
    <name evidence="2" type="ORF">PMACD_LOCUS12724</name>
</gene>
<organism evidence="2 3">
    <name type="scientific">Pieris macdunnoughi</name>
    <dbReference type="NCBI Taxonomy" id="345717"/>
    <lineage>
        <taxon>Eukaryota</taxon>
        <taxon>Metazoa</taxon>
        <taxon>Ecdysozoa</taxon>
        <taxon>Arthropoda</taxon>
        <taxon>Hexapoda</taxon>
        <taxon>Insecta</taxon>
        <taxon>Pterygota</taxon>
        <taxon>Neoptera</taxon>
        <taxon>Endopterygota</taxon>
        <taxon>Lepidoptera</taxon>
        <taxon>Glossata</taxon>
        <taxon>Ditrysia</taxon>
        <taxon>Papilionoidea</taxon>
        <taxon>Pieridae</taxon>
        <taxon>Pierinae</taxon>
        <taxon>Pieris</taxon>
    </lineage>
</organism>
<evidence type="ECO:0000313" key="2">
    <source>
        <dbReference type="EMBL" id="CAF4917505.1"/>
    </source>
</evidence>
<dbReference type="PANTHER" id="PTHR11012">
    <property type="entry name" value="PROTEIN KINASE-LIKE DOMAIN-CONTAINING"/>
    <property type="match status" value="1"/>
</dbReference>
<dbReference type="EMBL" id="CAJOBZ010000051">
    <property type="protein sequence ID" value="CAF4917505.1"/>
    <property type="molecule type" value="Genomic_DNA"/>
</dbReference>
<protein>
    <recommendedName>
        <fullName evidence="1">CHK kinase-like domain-containing protein</fullName>
    </recommendedName>
</protein>
<evidence type="ECO:0000313" key="3">
    <source>
        <dbReference type="Proteomes" id="UP000663880"/>
    </source>
</evidence>
<keyword evidence="3" id="KW-1185">Reference proteome</keyword>
<proteinExistence type="predicted"/>
<dbReference type="InterPro" id="IPR004119">
    <property type="entry name" value="EcKL"/>
</dbReference>
<dbReference type="SMART" id="SM00587">
    <property type="entry name" value="CHK"/>
    <property type="match status" value="1"/>
</dbReference>
<sequence length="407" mass="47709">MSLFNNDEVKIIAEKCGFKNYDTLQYEIQNYSEELVGYLGEHLRLFLKVNSHDRVLFVKCVPRYDEYKADYLRKTGFFRKEYVLLSSLFTQFIKREGSSKWRPEVIHLKDEVFVFEDVTKIGYALSDSRKPFSYEEVVATVKAVAKFHADSLIYEYNKTQQLKRPYYIWEDYKEYLFEPVKAQPWRDTGCKGVIDILRIYSAYKDTPNFQSVANVVTDLFNRATKSMQPSRKHRNVVVHRDVWSNNVFFKELEDGSTHALLVDFQTAVYTIPTHDLATLLFLNTTKKFRSVFTNKMVDIYYMCLSDILNDAGVNILEFFDKKALSKAYEDSVVFGITQAALVLPIANMPEFIKNKYCRSGNDEFDAISRSHCFIESLESDEQYRETILELFDDIVERFVLPSLNSYK</sequence>
<dbReference type="SUPFAM" id="SSF56112">
    <property type="entry name" value="Protein kinase-like (PK-like)"/>
    <property type="match status" value="1"/>
</dbReference>
<comment type="caution">
    <text evidence="2">The sequence shown here is derived from an EMBL/GenBank/DDBJ whole genome shotgun (WGS) entry which is preliminary data.</text>
</comment>
<dbReference type="InterPro" id="IPR015897">
    <property type="entry name" value="CHK_kinase-like"/>
</dbReference>
<dbReference type="OrthoDB" id="191037at2759"/>
<dbReference type="Proteomes" id="UP000663880">
    <property type="component" value="Unassembled WGS sequence"/>
</dbReference>
<dbReference type="Gene3D" id="3.90.1200.10">
    <property type="match status" value="1"/>
</dbReference>
<dbReference type="PANTHER" id="PTHR11012:SF48">
    <property type="entry name" value="CHK KINASE-LIKE DOMAIN-CONTAINING PROTEIN-RELATED"/>
    <property type="match status" value="1"/>
</dbReference>
<accession>A0A821W3R8</accession>
<reference evidence="2" key="1">
    <citation type="submission" date="2021-02" db="EMBL/GenBank/DDBJ databases">
        <authorList>
            <person name="Steward A R."/>
        </authorList>
    </citation>
    <scope>NUCLEOTIDE SEQUENCE</scope>
</reference>
<dbReference type="AlphaFoldDB" id="A0A821W3R8"/>
<feature type="domain" description="CHK kinase-like" evidence="1">
    <location>
        <begin position="113"/>
        <end position="310"/>
    </location>
</feature>
<name>A0A821W3R8_9NEOP</name>
<dbReference type="Pfam" id="PF02958">
    <property type="entry name" value="EcKL"/>
    <property type="match status" value="1"/>
</dbReference>
<evidence type="ECO:0000259" key="1">
    <source>
        <dbReference type="SMART" id="SM00587"/>
    </source>
</evidence>